<organism evidence="1 2">
    <name type="scientific">Novosphingobium beihaiensis</name>
    <dbReference type="NCBI Taxonomy" id="2930389"/>
    <lineage>
        <taxon>Bacteria</taxon>
        <taxon>Pseudomonadati</taxon>
        <taxon>Pseudomonadota</taxon>
        <taxon>Alphaproteobacteria</taxon>
        <taxon>Sphingomonadales</taxon>
        <taxon>Sphingomonadaceae</taxon>
        <taxon>Novosphingobium</taxon>
    </lineage>
</organism>
<dbReference type="RefSeq" id="WP_243924229.1">
    <property type="nucleotide sequence ID" value="NZ_JALHLG010000059.1"/>
</dbReference>
<dbReference type="EMBL" id="JALHLG010000059">
    <property type="protein sequence ID" value="MCJ2189053.1"/>
    <property type="molecule type" value="Genomic_DNA"/>
</dbReference>
<gene>
    <name evidence="1" type="ORF">MTR66_19830</name>
</gene>
<protein>
    <recommendedName>
        <fullName evidence="3">HEXXH motif-containing protein</fullName>
    </recommendedName>
</protein>
<sequence length="350" mass="39627">MGRSSAPIIDQLVADFTSRVNGELVDLLWQISARGLSGGNGLRSAIADLSQERRASFLLDPDFFSALRTARGLMSPESFALLEAVVRAPTPYRSDDLKKTEITTVGDVIRVDLRSESSRRLDQTSPIFFKPFEDPSLEESRDIVRKIEDAVREIDRLSPAFGRLIRNYTRRVYVRKVDSEPPASEQVDSEIGSIRLRNMHSNNYTHEQVMDDLIHESVHNYLGSFEYVKFPFVRFAGENNRSLARPVSPWSLRPIQMLPFLHAAFVYFAIYHFALVRCECTSAGTPARRSALRQRNRYSSGFLMPGKLSSYVAGQADVDPRVLGALDWMQEFVRQDVSRHAGYNLSISIS</sequence>
<evidence type="ECO:0000313" key="2">
    <source>
        <dbReference type="Proteomes" id="UP001202281"/>
    </source>
</evidence>
<accession>A0ABT0BVT6</accession>
<name>A0ABT0BVT6_9SPHN</name>
<reference evidence="1 2" key="1">
    <citation type="submission" date="2022-04" db="EMBL/GenBank/DDBJ databases">
        <title>Identification of a novel bacterium isolated from mangrove sediments.</title>
        <authorList>
            <person name="Pan X."/>
        </authorList>
    </citation>
    <scope>NUCLEOTIDE SEQUENCE [LARGE SCALE GENOMIC DNA]</scope>
    <source>
        <strain evidence="1 2">B2638</strain>
    </source>
</reference>
<evidence type="ECO:0000313" key="1">
    <source>
        <dbReference type="EMBL" id="MCJ2189053.1"/>
    </source>
</evidence>
<evidence type="ECO:0008006" key="3">
    <source>
        <dbReference type="Google" id="ProtNLM"/>
    </source>
</evidence>
<keyword evidence="2" id="KW-1185">Reference proteome</keyword>
<comment type="caution">
    <text evidence="1">The sequence shown here is derived from an EMBL/GenBank/DDBJ whole genome shotgun (WGS) entry which is preliminary data.</text>
</comment>
<proteinExistence type="predicted"/>
<dbReference type="Proteomes" id="UP001202281">
    <property type="component" value="Unassembled WGS sequence"/>
</dbReference>